<gene>
    <name evidence="1" type="ORF">AFUS01_LOCUS9174</name>
</gene>
<dbReference type="Proteomes" id="UP000708208">
    <property type="component" value="Unassembled WGS sequence"/>
</dbReference>
<dbReference type="EMBL" id="CAJVCH010065294">
    <property type="protein sequence ID" value="CAG7719874.1"/>
    <property type="molecule type" value="Genomic_DNA"/>
</dbReference>
<reference evidence="1" key="1">
    <citation type="submission" date="2021-06" db="EMBL/GenBank/DDBJ databases">
        <authorList>
            <person name="Hodson N. C."/>
            <person name="Mongue J. A."/>
            <person name="Jaron S. K."/>
        </authorList>
    </citation>
    <scope>NUCLEOTIDE SEQUENCE</scope>
</reference>
<keyword evidence="2" id="KW-1185">Reference proteome</keyword>
<accession>A0A8J2K4H9</accession>
<proteinExistence type="predicted"/>
<protein>
    <submittedName>
        <fullName evidence="1">Uncharacterized protein</fullName>
    </submittedName>
</protein>
<feature type="non-terminal residue" evidence="1">
    <location>
        <position position="1"/>
    </location>
</feature>
<evidence type="ECO:0000313" key="1">
    <source>
        <dbReference type="EMBL" id="CAG7719874.1"/>
    </source>
</evidence>
<dbReference type="AlphaFoldDB" id="A0A8J2K4H9"/>
<sequence>FTQSTGTFSWCCFGVIGDIWDVFDTGRFDHYHGRHSNTWMQQQKSAAVKYLDNLH</sequence>
<name>A0A8J2K4H9_9HEXA</name>
<comment type="caution">
    <text evidence="1">The sequence shown here is derived from an EMBL/GenBank/DDBJ whole genome shotgun (WGS) entry which is preliminary data.</text>
</comment>
<evidence type="ECO:0000313" key="2">
    <source>
        <dbReference type="Proteomes" id="UP000708208"/>
    </source>
</evidence>
<organism evidence="1 2">
    <name type="scientific">Allacma fusca</name>
    <dbReference type="NCBI Taxonomy" id="39272"/>
    <lineage>
        <taxon>Eukaryota</taxon>
        <taxon>Metazoa</taxon>
        <taxon>Ecdysozoa</taxon>
        <taxon>Arthropoda</taxon>
        <taxon>Hexapoda</taxon>
        <taxon>Collembola</taxon>
        <taxon>Symphypleona</taxon>
        <taxon>Sminthuridae</taxon>
        <taxon>Allacma</taxon>
    </lineage>
</organism>